<accession>A0AB35MI61</accession>
<feature type="transmembrane region" description="Helical" evidence="1">
    <location>
        <begin position="55"/>
        <end position="77"/>
    </location>
</feature>
<feature type="domain" description="CAAX prenyl protease 2/Lysostaphin resistance protein A-like" evidence="2">
    <location>
        <begin position="119"/>
        <end position="215"/>
    </location>
</feature>
<keyword evidence="1" id="KW-1133">Transmembrane helix</keyword>
<keyword evidence="1" id="KW-0472">Membrane</keyword>
<dbReference type="InterPro" id="IPR003675">
    <property type="entry name" value="Rce1/LyrA-like_dom"/>
</dbReference>
<reference evidence="3 4" key="1">
    <citation type="submission" date="2023-06" db="EMBL/GenBank/DDBJ databases">
        <title>SYSU T0a273.</title>
        <authorList>
            <person name="Gao L."/>
            <person name="Fang B.-Z."/>
            <person name="Li W.-J."/>
        </authorList>
    </citation>
    <scope>NUCLEOTIDE SEQUENCE [LARGE SCALE GENOMIC DNA]</scope>
    <source>
        <strain evidence="3 4">SYSU T0a273</strain>
    </source>
</reference>
<dbReference type="Pfam" id="PF02517">
    <property type="entry name" value="Rce1-like"/>
    <property type="match status" value="1"/>
</dbReference>
<evidence type="ECO:0000259" key="2">
    <source>
        <dbReference type="Pfam" id="PF02517"/>
    </source>
</evidence>
<feature type="transmembrane region" description="Helical" evidence="1">
    <location>
        <begin position="118"/>
        <end position="141"/>
    </location>
</feature>
<keyword evidence="3" id="KW-0645">Protease</keyword>
<dbReference type="EC" id="3.4.-.-" evidence="3"/>
<dbReference type="PANTHER" id="PTHR36435">
    <property type="entry name" value="SLR1288 PROTEIN"/>
    <property type="match status" value="1"/>
</dbReference>
<proteinExistence type="predicted"/>
<feature type="transmembrane region" description="Helical" evidence="1">
    <location>
        <begin position="179"/>
        <end position="196"/>
    </location>
</feature>
<protein>
    <submittedName>
        <fullName evidence="3">CPBP family intramembrane metalloprotease</fullName>
        <ecNumber evidence="3">3.4.-.-</ecNumber>
    </submittedName>
</protein>
<sequence length="273" mass="29331">MAAEMQPNLKVKPTIWVGLAVFIGYMAVIGLMWWLMDADYNTVQDTFDNVMGGLVIPLAVGTVYLVIVTSLLGWWGPALREPARNAPRWLVLVPILFALGGLLNVINGSGWSELDLTHFLAIGAGVLMVGFCEELVSRGLLLVGARGSMNEIAAWFVSCLMFGLLHAINVFFGQSTADTIQQIGVAFAFGSVLYVTRRATGSLIPAMLIHAMWDFGTLSSFATDPEQSLLGLGANLLGQIAMALGIIGVIISFFYNLDGSKKRKKKDAAATTA</sequence>
<keyword evidence="3" id="KW-0378">Hydrolase</keyword>
<dbReference type="InterPro" id="IPR052710">
    <property type="entry name" value="CAAX_protease"/>
</dbReference>
<gene>
    <name evidence="3" type="ORF">QQ002_08170</name>
</gene>
<dbReference type="EMBL" id="JAUHQB010000004">
    <property type="protein sequence ID" value="MDN4483509.1"/>
    <property type="molecule type" value="Genomic_DNA"/>
</dbReference>
<dbReference type="GO" id="GO:0080120">
    <property type="term" value="P:CAAX-box protein maturation"/>
    <property type="evidence" value="ECO:0007669"/>
    <property type="project" value="UniProtKB-ARBA"/>
</dbReference>
<evidence type="ECO:0000313" key="4">
    <source>
        <dbReference type="Proteomes" id="UP001172756"/>
    </source>
</evidence>
<dbReference type="PANTHER" id="PTHR36435:SF1">
    <property type="entry name" value="CAAX AMINO TERMINAL PROTEASE FAMILY PROTEIN"/>
    <property type="match status" value="1"/>
</dbReference>
<dbReference type="Proteomes" id="UP001172756">
    <property type="component" value="Unassembled WGS sequence"/>
</dbReference>
<dbReference type="AlphaFoldDB" id="A0AB35MI61"/>
<keyword evidence="1" id="KW-0812">Transmembrane</keyword>
<dbReference type="GO" id="GO:0004175">
    <property type="term" value="F:endopeptidase activity"/>
    <property type="evidence" value="ECO:0007669"/>
    <property type="project" value="UniProtKB-ARBA"/>
</dbReference>
<feature type="transmembrane region" description="Helical" evidence="1">
    <location>
        <begin position="234"/>
        <end position="257"/>
    </location>
</feature>
<evidence type="ECO:0000256" key="1">
    <source>
        <dbReference type="SAM" id="Phobius"/>
    </source>
</evidence>
<dbReference type="GO" id="GO:0008237">
    <property type="term" value="F:metallopeptidase activity"/>
    <property type="evidence" value="ECO:0007669"/>
    <property type="project" value="UniProtKB-KW"/>
</dbReference>
<keyword evidence="3" id="KW-0482">Metalloprotease</keyword>
<feature type="transmembrane region" description="Helical" evidence="1">
    <location>
        <begin position="89"/>
        <end position="106"/>
    </location>
</feature>
<feature type="transmembrane region" description="Helical" evidence="1">
    <location>
        <begin position="153"/>
        <end position="173"/>
    </location>
</feature>
<comment type="caution">
    <text evidence="3">The sequence shown here is derived from an EMBL/GenBank/DDBJ whole genome shotgun (WGS) entry which is preliminary data.</text>
</comment>
<name>A0AB35MI61_9MICO</name>
<evidence type="ECO:0000313" key="3">
    <source>
        <dbReference type="EMBL" id="MDN4483509.1"/>
    </source>
</evidence>
<organism evidence="3 4">
    <name type="scientific">Demequina lignilytica</name>
    <dbReference type="NCBI Taxonomy" id="3051663"/>
    <lineage>
        <taxon>Bacteria</taxon>
        <taxon>Bacillati</taxon>
        <taxon>Actinomycetota</taxon>
        <taxon>Actinomycetes</taxon>
        <taxon>Micrococcales</taxon>
        <taxon>Demequinaceae</taxon>
        <taxon>Demequina</taxon>
    </lineage>
</organism>
<feature type="transmembrane region" description="Helical" evidence="1">
    <location>
        <begin position="15"/>
        <end position="35"/>
    </location>
</feature>
<feature type="transmembrane region" description="Helical" evidence="1">
    <location>
        <begin position="203"/>
        <end position="222"/>
    </location>
</feature>
<dbReference type="RefSeq" id="WP_301160349.1">
    <property type="nucleotide sequence ID" value="NZ_JAUHQB010000004.1"/>
</dbReference>